<dbReference type="Gene3D" id="3.40.1550.10">
    <property type="entry name" value="CheC-like"/>
    <property type="match status" value="1"/>
</dbReference>
<evidence type="ECO:0000313" key="14">
    <source>
        <dbReference type="EMBL" id="MBB5185800.1"/>
    </source>
</evidence>
<proteinExistence type="inferred from homology"/>
<dbReference type="RefSeq" id="WP_184460643.1">
    <property type="nucleotide sequence ID" value="NZ_JACHHW010000001.1"/>
</dbReference>
<dbReference type="GO" id="GO:0003774">
    <property type="term" value="F:cytoskeletal motor activity"/>
    <property type="evidence" value="ECO:0007669"/>
    <property type="project" value="InterPro"/>
</dbReference>
<evidence type="ECO:0000256" key="12">
    <source>
        <dbReference type="SAM" id="MobiDB-lite"/>
    </source>
</evidence>
<dbReference type="PIRSF" id="PIRSF002888">
    <property type="entry name" value="FliM"/>
    <property type="match status" value="1"/>
</dbReference>
<dbReference type="Gene3D" id="2.30.330.10">
    <property type="entry name" value="SpoA-like"/>
    <property type="match status" value="1"/>
</dbReference>
<comment type="function">
    <text evidence="9 11">FliM is one of three proteins (FliG, FliN, FliM) that forms the rotor-mounted switch complex (C ring), located at the base of the basal body. This complex interacts with the CheY and CheZ chemotaxis proteins, in addition to contacting components of the motor that determine the direction of flagellar rotation.</text>
</comment>
<evidence type="ECO:0000256" key="1">
    <source>
        <dbReference type="ARBA" id="ARBA00011049"/>
    </source>
</evidence>
<evidence type="ECO:0000313" key="15">
    <source>
        <dbReference type="Proteomes" id="UP000536640"/>
    </source>
</evidence>
<dbReference type="GO" id="GO:0071978">
    <property type="term" value="P:bacterial-type flagellum-dependent swarming motility"/>
    <property type="evidence" value="ECO:0007669"/>
    <property type="project" value="TreeGrafter"/>
</dbReference>
<keyword evidence="4 11" id="KW-0145">Chemotaxis</keyword>
<dbReference type="CDD" id="cd17908">
    <property type="entry name" value="FliM"/>
    <property type="match status" value="1"/>
</dbReference>
<organism evidence="14 15">
    <name type="scientific">Zhongshania antarctica</name>
    <dbReference type="NCBI Taxonomy" id="641702"/>
    <lineage>
        <taxon>Bacteria</taxon>
        <taxon>Pseudomonadati</taxon>
        <taxon>Pseudomonadota</taxon>
        <taxon>Gammaproteobacteria</taxon>
        <taxon>Cellvibrionales</taxon>
        <taxon>Spongiibacteraceae</taxon>
        <taxon>Zhongshania</taxon>
    </lineage>
</organism>
<keyword evidence="14" id="KW-0969">Cilium</keyword>
<dbReference type="InterPro" id="IPR036429">
    <property type="entry name" value="SpoA-like_sf"/>
</dbReference>
<keyword evidence="15" id="KW-1185">Reference proteome</keyword>
<dbReference type="InterPro" id="IPR028976">
    <property type="entry name" value="CheC-like_sf"/>
</dbReference>
<dbReference type="Pfam" id="PF02154">
    <property type="entry name" value="FliM"/>
    <property type="match status" value="1"/>
</dbReference>
<dbReference type="NCBIfam" id="TIGR01397">
    <property type="entry name" value="fliM_switch"/>
    <property type="match status" value="1"/>
</dbReference>
<dbReference type="Proteomes" id="UP000536640">
    <property type="component" value="Unassembled WGS sequence"/>
</dbReference>
<dbReference type="PRINTS" id="PR00955">
    <property type="entry name" value="FLGMOTORFLIM"/>
</dbReference>
<keyword evidence="5 11" id="KW-0997">Cell inner membrane</keyword>
<dbReference type="GO" id="GO:0005886">
    <property type="term" value="C:plasma membrane"/>
    <property type="evidence" value="ECO:0007669"/>
    <property type="project" value="UniProtKB-SubCell"/>
</dbReference>
<reference evidence="14 15" key="1">
    <citation type="submission" date="2020-08" db="EMBL/GenBank/DDBJ databases">
        <title>Genomic Encyclopedia of Type Strains, Phase IV (KMG-IV): sequencing the most valuable type-strain genomes for metagenomic binning, comparative biology and taxonomic classification.</title>
        <authorList>
            <person name="Goeker M."/>
        </authorList>
    </citation>
    <scope>NUCLEOTIDE SEQUENCE [LARGE SCALE GENOMIC DNA]</scope>
    <source>
        <strain evidence="14 15">DSM 25701</strain>
    </source>
</reference>
<evidence type="ECO:0000256" key="11">
    <source>
        <dbReference type="PIRNR" id="PIRNR002888"/>
    </source>
</evidence>
<keyword evidence="3 11" id="KW-1003">Cell membrane</keyword>
<protein>
    <recommendedName>
        <fullName evidence="2 10">Flagellar motor switch protein FliM</fullName>
    </recommendedName>
</protein>
<sequence length="318" mass="34784">MVKDLLSQAEIDALLANVQAQGVRAENSEAPPRSFDLASRRQPKKRRLPGLEQLNKRFAERFRDSISDVLGQGVDVVALDLQFLPYSEYLHSLYVPTSLNLMRVHPLKGAAMLVFDARLVFRLVDIFFGGSGGQGSADGRDFSPVERRVLARLVKRALSDYQQAWGVFKDVQCEGLAMEVNPAMAAIAGQSETVVLCRFQIELEGGGGGEFHITLPQLMLEPVRDQLSKKESADQAVEDPYWQAALRDSLLDLRVATRCTIAQPVLSLREVASMKVGDIIPLGAGQRSVLKASGIEMATASLGVANGQLALKIIDRRA</sequence>
<evidence type="ECO:0000256" key="2">
    <source>
        <dbReference type="ARBA" id="ARBA00021898"/>
    </source>
</evidence>
<comment type="subcellular location">
    <subcellularLocation>
        <location evidence="11">Cell inner membrane</location>
        <topology evidence="11">Peripheral membrane protein</topology>
    </subcellularLocation>
    <subcellularLocation>
        <location evidence="11">Bacterial flagellum basal body</location>
    </subcellularLocation>
</comment>
<feature type="domain" description="Flagellar motor switch protein FliN-like C-terminal" evidence="13">
    <location>
        <begin position="249"/>
        <end position="315"/>
    </location>
</feature>
<feature type="region of interest" description="Disordered" evidence="12">
    <location>
        <begin position="25"/>
        <end position="46"/>
    </location>
</feature>
<keyword evidence="7 11" id="KW-0472">Membrane</keyword>
<dbReference type="PANTHER" id="PTHR30034:SF3">
    <property type="entry name" value="FLAGELLAR MOTOR SWITCH PROTEIN FLIM"/>
    <property type="match status" value="1"/>
</dbReference>
<comment type="similarity">
    <text evidence="1 11">Belongs to the FliM family.</text>
</comment>
<dbReference type="InterPro" id="IPR001543">
    <property type="entry name" value="FliN-like_C"/>
</dbReference>
<evidence type="ECO:0000256" key="6">
    <source>
        <dbReference type="ARBA" id="ARBA00022779"/>
    </source>
</evidence>
<dbReference type="SUPFAM" id="SSF101801">
    <property type="entry name" value="Surface presentation of antigens (SPOA)"/>
    <property type="match status" value="1"/>
</dbReference>
<dbReference type="PANTHER" id="PTHR30034">
    <property type="entry name" value="FLAGELLAR MOTOR SWITCH PROTEIN FLIM"/>
    <property type="match status" value="1"/>
</dbReference>
<evidence type="ECO:0000256" key="5">
    <source>
        <dbReference type="ARBA" id="ARBA00022519"/>
    </source>
</evidence>
<dbReference type="GO" id="GO:0050918">
    <property type="term" value="P:positive chemotaxis"/>
    <property type="evidence" value="ECO:0007669"/>
    <property type="project" value="TreeGrafter"/>
</dbReference>
<evidence type="ECO:0000256" key="10">
    <source>
        <dbReference type="NCBIfam" id="TIGR01397"/>
    </source>
</evidence>
<dbReference type="AlphaFoldDB" id="A0A840QZW0"/>
<comment type="caution">
    <text evidence="14">The sequence shown here is derived from an EMBL/GenBank/DDBJ whole genome shotgun (WGS) entry which is preliminary data.</text>
</comment>
<gene>
    <name evidence="14" type="ORF">HNQ57_000059</name>
</gene>
<keyword evidence="14" id="KW-0282">Flagellum</keyword>
<keyword evidence="8 11" id="KW-0975">Bacterial flagellum</keyword>
<evidence type="ECO:0000256" key="3">
    <source>
        <dbReference type="ARBA" id="ARBA00022475"/>
    </source>
</evidence>
<accession>A0A840QZW0</accession>
<dbReference type="EMBL" id="JACHHW010000001">
    <property type="protein sequence ID" value="MBB5185800.1"/>
    <property type="molecule type" value="Genomic_DNA"/>
</dbReference>
<dbReference type="SUPFAM" id="SSF103039">
    <property type="entry name" value="CheC-like"/>
    <property type="match status" value="1"/>
</dbReference>
<evidence type="ECO:0000259" key="13">
    <source>
        <dbReference type="Pfam" id="PF01052"/>
    </source>
</evidence>
<keyword evidence="6 11" id="KW-0283">Flagellar rotation</keyword>
<dbReference type="GO" id="GO:0009425">
    <property type="term" value="C:bacterial-type flagellum basal body"/>
    <property type="evidence" value="ECO:0007669"/>
    <property type="project" value="UniProtKB-SubCell"/>
</dbReference>
<evidence type="ECO:0000256" key="8">
    <source>
        <dbReference type="ARBA" id="ARBA00023143"/>
    </source>
</evidence>
<keyword evidence="14" id="KW-0966">Cell projection</keyword>
<dbReference type="Pfam" id="PF01052">
    <property type="entry name" value="FliMN_C"/>
    <property type="match status" value="1"/>
</dbReference>
<name>A0A840QZW0_9GAMM</name>
<evidence type="ECO:0000256" key="4">
    <source>
        <dbReference type="ARBA" id="ARBA00022500"/>
    </source>
</evidence>
<dbReference type="InterPro" id="IPR001689">
    <property type="entry name" value="Flag_FliM"/>
</dbReference>
<evidence type="ECO:0000256" key="9">
    <source>
        <dbReference type="ARBA" id="ARBA00025044"/>
    </source>
</evidence>
<evidence type="ECO:0000256" key="7">
    <source>
        <dbReference type="ARBA" id="ARBA00023136"/>
    </source>
</evidence>